<dbReference type="EMBL" id="LUAX01000008">
    <property type="protein sequence ID" value="OAM96708.1"/>
    <property type="molecule type" value="Genomic_DNA"/>
</dbReference>
<comment type="caution">
    <text evidence="2">The sequence shown here is derived from an EMBL/GenBank/DDBJ whole genome shotgun (WGS) entry which is preliminary data.</text>
</comment>
<proteinExistence type="predicted"/>
<dbReference type="EMBL" id="JAPFIT010000033">
    <property type="protein sequence ID" value="MDC5743401.1"/>
    <property type="molecule type" value="Genomic_DNA"/>
</dbReference>
<name>A0A178J556_9VIBR</name>
<dbReference type="Proteomes" id="UP001150001">
    <property type="component" value="Unassembled WGS sequence"/>
</dbReference>
<dbReference type="GeneID" id="78078741"/>
<geneLocation type="plasmid" evidence="2">
    <name>p251_like</name>
</geneLocation>
<organism evidence="2 3">
    <name type="scientific">Vibrio europaeus</name>
    <dbReference type="NCBI Taxonomy" id="300876"/>
    <lineage>
        <taxon>Bacteria</taxon>
        <taxon>Pseudomonadati</taxon>
        <taxon>Pseudomonadota</taxon>
        <taxon>Gammaproteobacteria</taxon>
        <taxon>Vibrionales</taxon>
        <taxon>Vibrionaceae</taxon>
        <taxon>Vibrio</taxon>
        <taxon>Vibrio oreintalis group</taxon>
    </lineage>
</organism>
<sequence>MAERLNVRQRQFEQACRLFSRQHNMFRLAPKLGLTPVTLRNKLNPEQPHVLKCAELVALTELSDDPLILNSVLNGLKVVTTPPSSGAPPPPLTSLILAHALDTGELSRVLLSASNDTLRRAQRDDMLYTAHMGIRRLADLIHRLQ</sequence>
<dbReference type="GO" id="GO:0003677">
    <property type="term" value="F:DNA binding"/>
    <property type="evidence" value="ECO:0007669"/>
    <property type="project" value="InterPro"/>
</dbReference>
<dbReference type="Pfam" id="PF06892">
    <property type="entry name" value="Phage_CP76"/>
    <property type="match status" value="1"/>
</dbReference>
<dbReference type="RefSeq" id="WP_069669728.1">
    <property type="nucleotide sequence ID" value="NZ_JAPFIM010000025.1"/>
</dbReference>
<keyword evidence="2" id="KW-0614">Plasmid</keyword>
<evidence type="ECO:0000313" key="2">
    <source>
        <dbReference type="EMBL" id="OAM96708.1"/>
    </source>
</evidence>
<keyword evidence="4" id="KW-1185">Reference proteome</keyword>
<accession>A0A178J556</accession>
<protein>
    <submittedName>
        <fullName evidence="1">Phage regulatory CII family protein</fullName>
    </submittedName>
</protein>
<dbReference type="Proteomes" id="UP000094761">
    <property type="component" value="Unassembled WGS sequence"/>
</dbReference>
<reference evidence="2 3" key="1">
    <citation type="submission" date="2016-03" db="EMBL/GenBank/DDBJ databases">
        <title>Draft genome sequence of the Vibrio tubiashii subs. europaeus.</title>
        <authorList>
            <person name="Spinard E."/>
            <person name="Dubert J."/>
            <person name="Nelson D.R."/>
            <person name="Barja J.L."/>
        </authorList>
    </citation>
    <scope>NUCLEOTIDE SEQUENCE [LARGE SCALE GENOMIC DNA]</scope>
    <source>
        <strain evidence="3">PP-638</strain>
        <strain evidence="2">PP2-638</strain>
        <plasmid evidence="2">p251_like</plasmid>
    </source>
</reference>
<dbReference type="AlphaFoldDB" id="A0A178J556"/>
<evidence type="ECO:0000313" key="4">
    <source>
        <dbReference type="Proteomes" id="UP001150001"/>
    </source>
</evidence>
<dbReference type="OrthoDB" id="6418490at2"/>
<gene>
    <name evidence="2" type="ORF">AZ468_23735</name>
    <name evidence="1" type="ORF">OPW20_25390</name>
</gene>
<evidence type="ECO:0000313" key="3">
    <source>
        <dbReference type="Proteomes" id="UP000094761"/>
    </source>
</evidence>
<dbReference type="InterPro" id="IPR009679">
    <property type="entry name" value="Phage_186_CII-like"/>
</dbReference>
<reference evidence="1" key="2">
    <citation type="submission" date="2022-11" db="EMBL/GenBank/DDBJ databases">
        <title>Role of the vibriolysin VemA secreted by the emergent pathogen Vibrio europaeus in the colonization of Manila clam mucus.</title>
        <authorList>
            <person name="Martinez C."/>
            <person name="Rodriguez S."/>
            <person name="Vences A."/>
            <person name="Barja J.L."/>
            <person name="Toranzo A.E."/>
            <person name="Dubert J."/>
        </authorList>
    </citation>
    <scope>NUCLEOTIDE SEQUENCE</scope>
    <source>
        <strain evidence="1">3454</strain>
    </source>
</reference>
<evidence type="ECO:0000313" key="1">
    <source>
        <dbReference type="EMBL" id="MDC5743401.1"/>
    </source>
</evidence>